<dbReference type="RefSeq" id="WP_009677970.1">
    <property type="nucleotide sequence ID" value="NZ_AEUD01000002.1"/>
</dbReference>
<accession>F1YG09</accession>
<dbReference type="PRINTS" id="PR00081">
    <property type="entry name" value="GDHRDH"/>
</dbReference>
<reference evidence="2 3" key="1">
    <citation type="journal article" date="2011" name="J. Bacteriol.">
        <title>Draft Genome Sequence of Gordonia neofelifaecis NRRL B-59395, a Cholesterol-Degrading Actinomycete.</title>
        <authorList>
            <person name="Ge F."/>
            <person name="Li W."/>
            <person name="Chen G."/>
            <person name="Liu Y."/>
            <person name="Zhang G."/>
            <person name="Yong B."/>
            <person name="Wang Q."/>
            <person name="Wang N."/>
            <person name="Huang Z."/>
            <person name="Li W."/>
            <person name="Wang J."/>
            <person name="Wu C."/>
            <person name="Xie Q."/>
            <person name="Liu G."/>
        </authorList>
    </citation>
    <scope>NUCLEOTIDE SEQUENCE [LARGE SCALE GENOMIC DNA]</scope>
    <source>
        <strain evidence="2 3">NRRL B-59395</strain>
    </source>
</reference>
<dbReference type="STRING" id="644548.SCNU_03507"/>
<proteinExistence type="inferred from homology"/>
<dbReference type="Pfam" id="PF00106">
    <property type="entry name" value="adh_short"/>
    <property type="match status" value="1"/>
</dbReference>
<dbReference type="EMBL" id="AEUD01000002">
    <property type="protein sequence ID" value="EGD56586.1"/>
    <property type="molecule type" value="Genomic_DNA"/>
</dbReference>
<keyword evidence="3" id="KW-1185">Reference proteome</keyword>
<dbReference type="InterPro" id="IPR002347">
    <property type="entry name" value="SDR_fam"/>
</dbReference>
<dbReference type="eggNOG" id="COG1028">
    <property type="taxonomic scope" value="Bacteria"/>
</dbReference>
<dbReference type="PANTHER" id="PTHR44147">
    <property type="entry name" value="DEHYDROGENASE/REDUCTASE SDR FAMILY MEMBER 1"/>
    <property type="match status" value="1"/>
</dbReference>
<evidence type="ECO:0000313" key="3">
    <source>
        <dbReference type="Proteomes" id="UP000035065"/>
    </source>
</evidence>
<dbReference type="Proteomes" id="UP000035065">
    <property type="component" value="Unassembled WGS sequence"/>
</dbReference>
<evidence type="ECO:0000256" key="1">
    <source>
        <dbReference type="RuleBase" id="RU000363"/>
    </source>
</evidence>
<comment type="caution">
    <text evidence="2">The sequence shown here is derived from an EMBL/GenBank/DDBJ whole genome shotgun (WGS) entry which is preliminary data.</text>
</comment>
<dbReference type="Gene3D" id="3.40.50.720">
    <property type="entry name" value="NAD(P)-binding Rossmann-like Domain"/>
    <property type="match status" value="1"/>
</dbReference>
<dbReference type="PRINTS" id="PR00080">
    <property type="entry name" value="SDRFAMILY"/>
</dbReference>
<dbReference type="AlphaFoldDB" id="F1YG09"/>
<sequence>MSDINGKVAVVTGASRGAGKGIALALADAGAMVYVTGRTPRGGSSEDGLSGSIHATVDEIAERGGRAVAVPVDHRDDRQVADLFATVEREHGGLDILVNNAIALPAMPDSPTQGFWERSLDSELALLDVGLRSHYVAAHFAAPLLIKNRGLLVQISSPGARTYLPGVHGPTYGAGKAGGDKMTYDMAQELRPHGVTVMSLWPGILATERVLANVEADPDLVGKVFPSLETPEFTGRVIAALAADDEVIARTGQICYGSELGLEYGVVDVDGTSPASYRGWLGAPSSFTEVAPTYGIYMASQRG</sequence>
<gene>
    <name evidence="2" type="ORF">SCNU_03507</name>
</gene>
<dbReference type="SUPFAM" id="SSF51735">
    <property type="entry name" value="NAD(P)-binding Rossmann-fold domains"/>
    <property type="match status" value="1"/>
</dbReference>
<protein>
    <submittedName>
        <fullName evidence="2">Putative short chain dehydrogenase</fullName>
    </submittedName>
</protein>
<evidence type="ECO:0000313" key="2">
    <source>
        <dbReference type="EMBL" id="EGD56586.1"/>
    </source>
</evidence>
<name>F1YG09_9ACTN</name>
<dbReference type="OrthoDB" id="63584at2"/>
<organism evidence="2 3">
    <name type="scientific">Gordonia neofelifaecis NRRL B-59395</name>
    <dbReference type="NCBI Taxonomy" id="644548"/>
    <lineage>
        <taxon>Bacteria</taxon>
        <taxon>Bacillati</taxon>
        <taxon>Actinomycetota</taxon>
        <taxon>Actinomycetes</taxon>
        <taxon>Mycobacteriales</taxon>
        <taxon>Gordoniaceae</taxon>
        <taxon>Gordonia</taxon>
    </lineage>
</organism>
<dbReference type="InterPro" id="IPR036291">
    <property type="entry name" value="NAD(P)-bd_dom_sf"/>
</dbReference>
<dbReference type="PANTHER" id="PTHR44147:SF2">
    <property type="entry name" value="DEHYDROGENASE_REDUCTASE SDR FAMILY MEMBER 1"/>
    <property type="match status" value="1"/>
</dbReference>
<comment type="similarity">
    <text evidence="1">Belongs to the short-chain dehydrogenases/reductases (SDR) family.</text>
</comment>